<name>A0A426XIC7_ENSVE</name>
<reference evidence="2 3" key="1">
    <citation type="journal article" date="2014" name="Agronomy (Basel)">
        <title>A Draft Genome Sequence for Ensete ventricosum, the Drought-Tolerant Tree Against Hunger.</title>
        <authorList>
            <person name="Harrison J."/>
            <person name="Moore K.A."/>
            <person name="Paszkiewicz K."/>
            <person name="Jones T."/>
            <person name="Grant M."/>
            <person name="Ambacheew D."/>
            <person name="Muzemil S."/>
            <person name="Studholme D.J."/>
        </authorList>
    </citation>
    <scope>NUCLEOTIDE SEQUENCE [LARGE SCALE GENOMIC DNA]</scope>
</reference>
<feature type="signal peptide" evidence="1">
    <location>
        <begin position="1"/>
        <end position="25"/>
    </location>
</feature>
<dbReference type="EMBL" id="AMZH03020354">
    <property type="protein sequence ID" value="RRT39237.1"/>
    <property type="molecule type" value="Genomic_DNA"/>
</dbReference>
<evidence type="ECO:0000256" key="1">
    <source>
        <dbReference type="SAM" id="SignalP"/>
    </source>
</evidence>
<protein>
    <submittedName>
        <fullName evidence="2">Uncharacterized protein</fullName>
    </submittedName>
</protein>
<keyword evidence="1" id="KW-0732">Signal</keyword>
<comment type="caution">
    <text evidence="2">The sequence shown here is derived from an EMBL/GenBank/DDBJ whole genome shotgun (WGS) entry which is preliminary data.</text>
</comment>
<sequence length="129" mass="13789">MAATVSSTGGVRSLWLLLWLGLTLGFGLGDSLAAALKVPFRVKDVLPILPHQISWPVMNNLHTAIDLLPSFVGSVVPDAGIVGWKGACFFENEARLEFTEHVSGGGNESSLNGGILHLKANSCYFVFFC</sequence>
<evidence type="ECO:0000313" key="2">
    <source>
        <dbReference type="EMBL" id="RRT39237.1"/>
    </source>
</evidence>
<dbReference type="Proteomes" id="UP000287651">
    <property type="component" value="Unassembled WGS sequence"/>
</dbReference>
<evidence type="ECO:0000313" key="3">
    <source>
        <dbReference type="Proteomes" id="UP000287651"/>
    </source>
</evidence>
<dbReference type="AlphaFoldDB" id="A0A426XIC7"/>
<proteinExistence type="predicted"/>
<dbReference type="PANTHER" id="PTHR31354">
    <property type="entry name" value="OS01G0793500 PROTEIN"/>
    <property type="match status" value="1"/>
</dbReference>
<feature type="chain" id="PRO_5019484106" evidence="1">
    <location>
        <begin position="26"/>
        <end position="129"/>
    </location>
</feature>
<organism evidence="2 3">
    <name type="scientific">Ensete ventricosum</name>
    <name type="common">Abyssinian banana</name>
    <name type="synonym">Musa ensete</name>
    <dbReference type="NCBI Taxonomy" id="4639"/>
    <lineage>
        <taxon>Eukaryota</taxon>
        <taxon>Viridiplantae</taxon>
        <taxon>Streptophyta</taxon>
        <taxon>Embryophyta</taxon>
        <taxon>Tracheophyta</taxon>
        <taxon>Spermatophyta</taxon>
        <taxon>Magnoliopsida</taxon>
        <taxon>Liliopsida</taxon>
        <taxon>Zingiberales</taxon>
        <taxon>Musaceae</taxon>
        <taxon>Ensete</taxon>
    </lineage>
</organism>
<gene>
    <name evidence="2" type="ORF">B296_00033082</name>
</gene>
<accession>A0A426XIC7</accession>
<dbReference type="PANTHER" id="PTHR31354:SF7">
    <property type="entry name" value="OS09G0392000 PROTEIN"/>
    <property type="match status" value="1"/>
</dbReference>